<dbReference type="Pfam" id="PF01096">
    <property type="entry name" value="Zn_ribbon_TFIIS"/>
    <property type="match status" value="1"/>
</dbReference>
<evidence type="ECO:0000256" key="2">
    <source>
        <dbReference type="ARBA" id="ARBA00022478"/>
    </source>
</evidence>
<dbReference type="VEuPathDB" id="FungiDB:ASPWEDRAFT_107014"/>
<evidence type="ECO:0000259" key="11">
    <source>
        <dbReference type="PROSITE" id="PS51133"/>
    </source>
</evidence>
<keyword evidence="5 9" id="KW-0862">Zinc</keyword>
<dbReference type="Gene3D" id="2.20.25.10">
    <property type="match status" value="1"/>
</dbReference>
<dbReference type="InterPro" id="IPR034004">
    <property type="entry name" value="Zn_ribbon_RPA12_C"/>
</dbReference>
<feature type="binding site" evidence="9">
    <location>
        <position position="107"/>
    </location>
    <ligand>
        <name>Zn(2+)</name>
        <dbReference type="ChEBI" id="CHEBI:29105"/>
        <label>2</label>
    </ligand>
</feature>
<dbReference type="InterPro" id="IPR012164">
    <property type="entry name" value="Rpa12/Rpb9/Rpc10/TFS"/>
</dbReference>
<accession>A0A1L9RNT7</accession>
<gene>
    <name evidence="12" type="ORF">ASPWEDRAFT_107014</name>
</gene>
<reference evidence="13" key="1">
    <citation type="journal article" date="2017" name="Genome Biol.">
        <title>Comparative genomics reveals high biological diversity and specific adaptations in the industrially and medically important fungal genus Aspergillus.</title>
        <authorList>
            <person name="de Vries R.P."/>
            <person name="Riley R."/>
            <person name="Wiebenga A."/>
            <person name="Aguilar-Osorio G."/>
            <person name="Amillis S."/>
            <person name="Uchima C.A."/>
            <person name="Anderluh G."/>
            <person name="Asadollahi M."/>
            <person name="Askin M."/>
            <person name="Barry K."/>
            <person name="Battaglia E."/>
            <person name="Bayram O."/>
            <person name="Benocci T."/>
            <person name="Braus-Stromeyer S.A."/>
            <person name="Caldana C."/>
            <person name="Canovas D."/>
            <person name="Cerqueira G.C."/>
            <person name="Chen F."/>
            <person name="Chen W."/>
            <person name="Choi C."/>
            <person name="Clum A."/>
            <person name="Dos Santos R.A."/>
            <person name="Damasio A.R."/>
            <person name="Diallinas G."/>
            <person name="Emri T."/>
            <person name="Fekete E."/>
            <person name="Flipphi M."/>
            <person name="Freyberg S."/>
            <person name="Gallo A."/>
            <person name="Gournas C."/>
            <person name="Habgood R."/>
            <person name="Hainaut M."/>
            <person name="Harispe M.L."/>
            <person name="Henrissat B."/>
            <person name="Hilden K.S."/>
            <person name="Hope R."/>
            <person name="Hossain A."/>
            <person name="Karabika E."/>
            <person name="Karaffa L."/>
            <person name="Karanyi Z."/>
            <person name="Krasevec N."/>
            <person name="Kuo A."/>
            <person name="Kusch H."/>
            <person name="LaButti K."/>
            <person name="Lagendijk E.L."/>
            <person name="Lapidus A."/>
            <person name="Levasseur A."/>
            <person name="Lindquist E."/>
            <person name="Lipzen A."/>
            <person name="Logrieco A.F."/>
            <person name="MacCabe A."/>
            <person name="Maekelae M.R."/>
            <person name="Malavazi I."/>
            <person name="Melin P."/>
            <person name="Meyer V."/>
            <person name="Mielnichuk N."/>
            <person name="Miskei M."/>
            <person name="Molnar A.P."/>
            <person name="Mule G."/>
            <person name="Ngan C.Y."/>
            <person name="Orejas M."/>
            <person name="Orosz E."/>
            <person name="Ouedraogo J.P."/>
            <person name="Overkamp K.M."/>
            <person name="Park H.-S."/>
            <person name="Perrone G."/>
            <person name="Piumi F."/>
            <person name="Punt P.J."/>
            <person name="Ram A.F."/>
            <person name="Ramon A."/>
            <person name="Rauscher S."/>
            <person name="Record E."/>
            <person name="Riano-Pachon D.M."/>
            <person name="Robert V."/>
            <person name="Roehrig J."/>
            <person name="Ruller R."/>
            <person name="Salamov A."/>
            <person name="Salih N.S."/>
            <person name="Samson R.A."/>
            <person name="Sandor E."/>
            <person name="Sanguinetti M."/>
            <person name="Schuetze T."/>
            <person name="Sepcic K."/>
            <person name="Shelest E."/>
            <person name="Sherlock G."/>
            <person name="Sophianopoulou V."/>
            <person name="Squina F.M."/>
            <person name="Sun H."/>
            <person name="Susca A."/>
            <person name="Todd R.B."/>
            <person name="Tsang A."/>
            <person name="Unkles S.E."/>
            <person name="van de Wiele N."/>
            <person name="van Rossen-Uffink D."/>
            <person name="Oliveira J.V."/>
            <person name="Vesth T.C."/>
            <person name="Visser J."/>
            <person name="Yu J.-H."/>
            <person name="Zhou M."/>
            <person name="Andersen M.R."/>
            <person name="Archer D.B."/>
            <person name="Baker S.E."/>
            <person name="Benoit I."/>
            <person name="Brakhage A.A."/>
            <person name="Braus G.H."/>
            <person name="Fischer R."/>
            <person name="Frisvad J.C."/>
            <person name="Goldman G.H."/>
            <person name="Houbraken J."/>
            <person name="Oakley B."/>
            <person name="Pocsi I."/>
            <person name="Scazzocchio C."/>
            <person name="Seiboth B."/>
            <person name="vanKuyk P.A."/>
            <person name="Wortman J."/>
            <person name="Dyer P.S."/>
            <person name="Grigoriev I.V."/>
        </authorList>
    </citation>
    <scope>NUCLEOTIDE SEQUENCE [LARGE SCALE GENOMIC DNA]</scope>
    <source>
        <strain evidence="13">DTO 134E9</strain>
    </source>
</reference>
<sequence length="110" mass="12180">MVVQFCSDCGNLLDNSPQDTLECELCGRVAKNDALSHTQVAVSENFPSRLRNKVKSYTQEVTRETIGSGPKIEVDCVKCPSKDVTYSQVQLRSADEGSTIFYTCLKCGHR</sequence>
<evidence type="ECO:0000256" key="4">
    <source>
        <dbReference type="ARBA" id="ARBA00022771"/>
    </source>
</evidence>
<dbReference type="OrthoDB" id="10056816at2759"/>
<dbReference type="EMBL" id="KV878211">
    <property type="protein sequence ID" value="OJJ36508.1"/>
    <property type="molecule type" value="Genomic_DNA"/>
</dbReference>
<evidence type="ECO:0000256" key="5">
    <source>
        <dbReference type="ARBA" id="ARBA00022833"/>
    </source>
</evidence>
<dbReference type="GO" id="GO:0006363">
    <property type="term" value="P:termination of RNA polymerase I transcription"/>
    <property type="evidence" value="ECO:0007669"/>
    <property type="project" value="TreeGrafter"/>
</dbReference>
<evidence type="ECO:0000256" key="6">
    <source>
        <dbReference type="ARBA" id="ARBA00023163"/>
    </source>
</evidence>
<dbReference type="SMART" id="SM00440">
    <property type="entry name" value="ZnF_C2C2"/>
    <property type="match status" value="1"/>
</dbReference>
<dbReference type="GO" id="GO:0003899">
    <property type="term" value="F:DNA-directed RNA polymerase activity"/>
    <property type="evidence" value="ECO:0007669"/>
    <property type="project" value="InterPro"/>
</dbReference>
<evidence type="ECO:0000313" key="13">
    <source>
        <dbReference type="Proteomes" id="UP000184383"/>
    </source>
</evidence>
<feature type="binding site" evidence="9">
    <location>
        <position position="6"/>
    </location>
    <ligand>
        <name>Zn(2+)</name>
        <dbReference type="ChEBI" id="CHEBI:29105"/>
        <label>1</label>
    </ligand>
</feature>
<dbReference type="InterPro" id="IPR001222">
    <property type="entry name" value="Znf_TFIIS"/>
</dbReference>
<dbReference type="RefSeq" id="XP_040690184.1">
    <property type="nucleotide sequence ID" value="XM_040827854.1"/>
</dbReference>
<feature type="zinc finger region" description="C4-type" evidence="10">
    <location>
        <begin position="6"/>
        <end position="26"/>
    </location>
</feature>
<keyword evidence="2 8" id="KW-0240">DNA-directed RNA polymerase</keyword>
<feature type="domain" description="TFIIS-type" evidence="11">
    <location>
        <begin position="72"/>
        <end position="110"/>
    </location>
</feature>
<dbReference type="GO" id="GO:0005736">
    <property type="term" value="C:RNA polymerase I complex"/>
    <property type="evidence" value="ECO:0007669"/>
    <property type="project" value="TreeGrafter"/>
</dbReference>
<organism evidence="12 13">
    <name type="scientific">Aspergillus wentii DTO 134E9</name>
    <dbReference type="NCBI Taxonomy" id="1073089"/>
    <lineage>
        <taxon>Eukaryota</taxon>
        <taxon>Fungi</taxon>
        <taxon>Dikarya</taxon>
        <taxon>Ascomycota</taxon>
        <taxon>Pezizomycotina</taxon>
        <taxon>Eurotiomycetes</taxon>
        <taxon>Eurotiomycetidae</taxon>
        <taxon>Eurotiales</taxon>
        <taxon>Aspergillaceae</taxon>
        <taxon>Aspergillus</taxon>
        <taxon>Aspergillus subgen. Cremei</taxon>
    </lineage>
</organism>
<dbReference type="GO" id="GO:0003676">
    <property type="term" value="F:nucleic acid binding"/>
    <property type="evidence" value="ECO:0007669"/>
    <property type="project" value="InterPro"/>
</dbReference>
<feature type="binding site" evidence="9">
    <location>
        <position position="79"/>
    </location>
    <ligand>
        <name>Zn(2+)</name>
        <dbReference type="ChEBI" id="CHEBI:29105"/>
        <label>2</label>
    </ligand>
</feature>
<evidence type="ECO:0000313" key="12">
    <source>
        <dbReference type="EMBL" id="OJJ36508.1"/>
    </source>
</evidence>
<dbReference type="GeneID" id="63743702"/>
<keyword evidence="3 9" id="KW-0479">Metal-binding</keyword>
<protein>
    <recommendedName>
        <fullName evidence="8">DNA-directed RNA polymerase subunit</fullName>
    </recommendedName>
</protein>
<dbReference type="PANTHER" id="PTHR11239:SF14">
    <property type="entry name" value="DNA-DIRECTED RNA POLYMERASE I SUBUNIT RPA12"/>
    <property type="match status" value="1"/>
</dbReference>
<evidence type="ECO:0000256" key="7">
    <source>
        <dbReference type="ARBA" id="ARBA00023242"/>
    </source>
</evidence>
<name>A0A1L9RNT7_ASPWE</name>
<evidence type="ECO:0000256" key="3">
    <source>
        <dbReference type="ARBA" id="ARBA00022723"/>
    </source>
</evidence>
<comment type="similarity">
    <text evidence="8">Belongs to the archaeal rpoM/eukaryotic RPA12/RPB9/RPC11 RNA polymerase family.</text>
</comment>
<comment type="subcellular location">
    <subcellularLocation>
        <location evidence="1">Nucleus</location>
        <location evidence="1">Nucleolus</location>
    </subcellularLocation>
</comment>
<comment type="function">
    <text evidence="8">DNA-dependent RNA polymerase catalyzes the transcription of DNA into RNA using the four ribonucleoside triphosphates as substrates.</text>
</comment>
<feature type="binding site" evidence="9">
    <location>
        <position position="26"/>
    </location>
    <ligand>
        <name>Zn(2+)</name>
        <dbReference type="ChEBI" id="CHEBI:29105"/>
        <label>1</label>
    </ligand>
</feature>
<keyword evidence="6 8" id="KW-0804">Transcription</keyword>
<dbReference type="SUPFAM" id="SSF57783">
    <property type="entry name" value="Zinc beta-ribbon"/>
    <property type="match status" value="1"/>
</dbReference>
<keyword evidence="7 8" id="KW-0539">Nucleus</keyword>
<dbReference type="PROSITE" id="PS01030">
    <property type="entry name" value="RNA_POL_M_15KD"/>
    <property type="match status" value="1"/>
</dbReference>
<proteinExistence type="inferred from homology"/>
<dbReference type="CDD" id="cd10507">
    <property type="entry name" value="Zn-ribbon_RPA12"/>
    <property type="match status" value="1"/>
</dbReference>
<dbReference type="InterPro" id="IPR019761">
    <property type="entry name" value="DNA-dir_RNA_pol-M_15_CS"/>
</dbReference>
<keyword evidence="13" id="KW-1185">Reference proteome</keyword>
<evidence type="ECO:0000256" key="10">
    <source>
        <dbReference type="PIRSR" id="PIRSR005586-2"/>
    </source>
</evidence>
<dbReference type="Proteomes" id="UP000184383">
    <property type="component" value="Unassembled WGS sequence"/>
</dbReference>
<feature type="binding site" evidence="9">
    <location>
        <position position="104"/>
    </location>
    <ligand>
        <name>Zn(2+)</name>
        <dbReference type="ChEBI" id="CHEBI:29105"/>
        <label>2</label>
    </ligand>
</feature>
<dbReference type="AlphaFoldDB" id="A0A1L9RNT7"/>
<feature type="binding site" evidence="9">
    <location>
        <position position="23"/>
    </location>
    <ligand>
        <name>Zn(2+)</name>
        <dbReference type="ChEBI" id="CHEBI:29105"/>
        <label>1</label>
    </ligand>
</feature>
<dbReference type="GO" id="GO:0008270">
    <property type="term" value="F:zinc ion binding"/>
    <property type="evidence" value="ECO:0007669"/>
    <property type="project" value="UniProtKB-KW"/>
</dbReference>
<evidence type="ECO:0000256" key="8">
    <source>
        <dbReference type="PIRNR" id="PIRNR005586"/>
    </source>
</evidence>
<keyword evidence="4 10" id="KW-0863">Zinc-finger</keyword>
<feature type="binding site" evidence="9">
    <location>
        <position position="76"/>
    </location>
    <ligand>
        <name>Zn(2+)</name>
        <dbReference type="ChEBI" id="CHEBI:29105"/>
        <label>2</label>
    </ligand>
</feature>
<dbReference type="PROSITE" id="PS51133">
    <property type="entry name" value="ZF_TFIIS_2"/>
    <property type="match status" value="1"/>
</dbReference>
<dbReference type="PIRSF" id="PIRSF005586">
    <property type="entry name" value="RNApol_RpoM"/>
    <property type="match status" value="1"/>
</dbReference>
<feature type="binding site" evidence="9">
    <location>
        <position position="9"/>
    </location>
    <ligand>
        <name>Zn(2+)</name>
        <dbReference type="ChEBI" id="CHEBI:29105"/>
        <label>1</label>
    </ligand>
</feature>
<dbReference type="STRING" id="1073089.A0A1L9RNT7"/>
<dbReference type="PANTHER" id="PTHR11239">
    <property type="entry name" value="DNA-DIRECTED RNA POLYMERASE"/>
    <property type="match status" value="1"/>
</dbReference>
<evidence type="ECO:0000256" key="1">
    <source>
        <dbReference type="ARBA" id="ARBA00004604"/>
    </source>
</evidence>
<evidence type="ECO:0000256" key="9">
    <source>
        <dbReference type="PIRSR" id="PIRSR005586-1"/>
    </source>
</evidence>